<evidence type="ECO:0000256" key="3">
    <source>
        <dbReference type="ARBA" id="ARBA00013812"/>
    </source>
</evidence>
<evidence type="ECO:0000256" key="6">
    <source>
        <dbReference type="ARBA" id="ARBA00022870"/>
    </source>
</evidence>
<dbReference type="GO" id="GO:0044167">
    <property type="term" value="C:host cell endoplasmic reticulum membrane"/>
    <property type="evidence" value="ECO:0007669"/>
    <property type="project" value="UniProtKB-SubCell"/>
</dbReference>
<evidence type="ECO:0000313" key="14">
    <source>
        <dbReference type="EMBL" id="AHB87006.1"/>
    </source>
</evidence>
<reference evidence="14" key="1">
    <citation type="submission" date="2013-07" db="EMBL/GenBank/DDBJ databases">
        <title>Ambrosia asymptomatic virus 1- a new Mandarivirus.</title>
        <authorList>
            <person name="Dutta M."/>
            <person name="Sokhandan Bashir N."/>
            <person name="Melcher U.K."/>
        </authorList>
    </citation>
    <scope>NUCLEOTIDE SEQUENCE</scope>
    <source>
        <strain evidence="14">07TGP00129</strain>
    </source>
</reference>
<evidence type="ECO:0000256" key="11">
    <source>
        <dbReference type="ARBA" id="ARBA00025270"/>
    </source>
</evidence>
<evidence type="ECO:0000256" key="4">
    <source>
        <dbReference type="ARBA" id="ARBA00022448"/>
    </source>
</evidence>
<evidence type="ECO:0000256" key="13">
    <source>
        <dbReference type="SAM" id="Phobius"/>
    </source>
</evidence>
<keyword evidence="4" id="KW-0813">Transport</keyword>
<keyword evidence="10" id="KW-1038">Host endoplasmic reticulum</keyword>
<evidence type="ECO:0000256" key="7">
    <source>
        <dbReference type="ARBA" id="ARBA00022989"/>
    </source>
</evidence>
<keyword evidence="6" id="KW-1043">Host membrane</keyword>
<dbReference type="EMBL" id="KF421884">
    <property type="protein sequence ID" value="AHB87006.1"/>
    <property type="molecule type" value="Genomic_RNA"/>
</dbReference>
<dbReference type="GO" id="GO:0046740">
    <property type="term" value="P:transport of virus in host, cell to cell"/>
    <property type="evidence" value="ECO:0007669"/>
    <property type="project" value="UniProtKB-KW"/>
</dbReference>
<comment type="function">
    <text evidence="11">Plays a role in viral cell-to-cell propagation, by facilitating genome transport to neighboring plant cells through plasmosdesmata. May induce the formation of granular vesicles derived from the Endoplasmic reticulum, which align on actin filaments.</text>
</comment>
<comment type="similarity">
    <text evidence="2">Belongs to the Tymovirales TGBp3 protein family.</text>
</comment>
<evidence type="ECO:0000256" key="10">
    <source>
        <dbReference type="ARBA" id="ARBA00023184"/>
    </source>
</evidence>
<evidence type="ECO:0000256" key="5">
    <source>
        <dbReference type="ARBA" id="ARBA00022692"/>
    </source>
</evidence>
<evidence type="ECO:0000256" key="1">
    <source>
        <dbReference type="ARBA" id="ARBA00004625"/>
    </source>
</evidence>
<comment type="subcellular location">
    <subcellularLocation>
        <location evidence="1">Host endoplasmic reticulum membrane</location>
    </subcellularLocation>
</comment>
<feature type="transmembrane region" description="Helical" evidence="13">
    <location>
        <begin position="12"/>
        <end position="32"/>
    </location>
</feature>
<dbReference type="Pfam" id="PF02495">
    <property type="entry name" value="TGBp3"/>
    <property type="match status" value="1"/>
</dbReference>
<keyword evidence="8" id="KW-0916">Viral movement protein</keyword>
<sequence length="76" mass="8151">MQPPLGLSWLQYLSLSLSLAFLAAAITLFAALPGQEPGCTISIDGTGIYIKNCGQHADFIQSVSKLKVPSYGFKFD</sequence>
<dbReference type="InterPro" id="IPR003411">
    <property type="entry name" value="TGBp3"/>
</dbReference>
<keyword evidence="5 13" id="KW-0812">Transmembrane</keyword>
<keyword evidence="7 13" id="KW-1133">Transmembrane helix</keyword>
<evidence type="ECO:0000256" key="9">
    <source>
        <dbReference type="ARBA" id="ARBA00023136"/>
    </source>
</evidence>
<evidence type="ECO:0000256" key="2">
    <source>
        <dbReference type="ARBA" id="ARBA00010355"/>
    </source>
</evidence>
<name>V5V1K3_9VIRU</name>
<organism evidence="14">
    <name type="scientific">Potexvirus nesignambrosiae</name>
    <dbReference type="NCBI Taxonomy" id="1417304"/>
    <lineage>
        <taxon>Viruses</taxon>
        <taxon>Riboviria</taxon>
        <taxon>Orthornavirae</taxon>
        <taxon>Kitrinoviricota</taxon>
        <taxon>Alsuviricetes</taxon>
        <taxon>Tymovirales</taxon>
        <taxon>Alphaflexiviridae</taxon>
        <taxon>Potexvirus</taxon>
    </lineage>
</organism>
<keyword evidence="9 13" id="KW-0472">Membrane</keyword>
<evidence type="ECO:0000256" key="12">
    <source>
        <dbReference type="ARBA" id="ARBA00033148"/>
    </source>
</evidence>
<protein>
    <recommendedName>
        <fullName evidence="3">Movement protein TGBp3</fullName>
    </recommendedName>
    <alternativeName>
        <fullName evidence="12">Triple gene block 3 protein</fullName>
    </alternativeName>
</protein>
<proteinExistence type="inferred from homology"/>
<accession>V5V1K3</accession>
<evidence type="ECO:0000256" key="8">
    <source>
        <dbReference type="ARBA" id="ARBA00023031"/>
    </source>
</evidence>